<evidence type="ECO:0000313" key="2">
    <source>
        <dbReference type="Proteomes" id="UP001189429"/>
    </source>
</evidence>
<accession>A0ABN9XB88</accession>
<name>A0ABN9XB88_9DINO</name>
<protein>
    <submittedName>
        <fullName evidence="1">Uncharacterized protein</fullName>
    </submittedName>
</protein>
<dbReference type="EMBL" id="CAUYUJ010020240">
    <property type="protein sequence ID" value="CAK0896803.1"/>
    <property type="molecule type" value="Genomic_DNA"/>
</dbReference>
<proteinExistence type="predicted"/>
<dbReference type="Proteomes" id="UP001189429">
    <property type="component" value="Unassembled WGS sequence"/>
</dbReference>
<sequence length="147" mass="17024">SNSCCTKFLIEDVSSWFGITNEYLNALISNILYNQPYVCEWSMRYATDEYDTMTSLAMRVRSASSRSWGLKLSEVVNDKARQNKEPSDLEERYGKELLGEAVHDNEWYDKGLHDNQLLEAVAYDEELPVEEVHDTELLEQCKELPSE</sequence>
<evidence type="ECO:0000313" key="1">
    <source>
        <dbReference type="EMBL" id="CAK0896803.1"/>
    </source>
</evidence>
<feature type="non-terminal residue" evidence="1">
    <location>
        <position position="1"/>
    </location>
</feature>
<feature type="non-terminal residue" evidence="1">
    <location>
        <position position="147"/>
    </location>
</feature>
<reference evidence="1" key="1">
    <citation type="submission" date="2023-10" db="EMBL/GenBank/DDBJ databases">
        <authorList>
            <person name="Chen Y."/>
            <person name="Shah S."/>
            <person name="Dougan E. K."/>
            <person name="Thang M."/>
            <person name="Chan C."/>
        </authorList>
    </citation>
    <scope>NUCLEOTIDE SEQUENCE [LARGE SCALE GENOMIC DNA]</scope>
</reference>
<organism evidence="1 2">
    <name type="scientific">Prorocentrum cordatum</name>
    <dbReference type="NCBI Taxonomy" id="2364126"/>
    <lineage>
        <taxon>Eukaryota</taxon>
        <taxon>Sar</taxon>
        <taxon>Alveolata</taxon>
        <taxon>Dinophyceae</taxon>
        <taxon>Prorocentrales</taxon>
        <taxon>Prorocentraceae</taxon>
        <taxon>Prorocentrum</taxon>
    </lineage>
</organism>
<comment type="caution">
    <text evidence="1">The sequence shown here is derived from an EMBL/GenBank/DDBJ whole genome shotgun (WGS) entry which is preliminary data.</text>
</comment>
<gene>
    <name evidence="1" type="ORF">PCOR1329_LOCUS75164</name>
</gene>
<keyword evidence="2" id="KW-1185">Reference proteome</keyword>